<organism evidence="2 3">
    <name type="scientific">Lentinus tigrinus ALCF2SS1-6</name>
    <dbReference type="NCBI Taxonomy" id="1328759"/>
    <lineage>
        <taxon>Eukaryota</taxon>
        <taxon>Fungi</taxon>
        <taxon>Dikarya</taxon>
        <taxon>Basidiomycota</taxon>
        <taxon>Agaricomycotina</taxon>
        <taxon>Agaricomycetes</taxon>
        <taxon>Polyporales</taxon>
        <taxon>Polyporaceae</taxon>
        <taxon>Lentinus</taxon>
    </lineage>
</organism>
<proteinExistence type="predicted"/>
<dbReference type="EMBL" id="ML122291">
    <property type="protein sequence ID" value="RPD55998.1"/>
    <property type="molecule type" value="Genomic_DNA"/>
</dbReference>
<dbReference type="PANTHER" id="PTHR35596">
    <property type="entry name" value="DUF2263 DOMAIN-CONTAINING PROTEIN"/>
    <property type="match status" value="1"/>
</dbReference>
<dbReference type="InterPro" id="IPR019261">
    <property type="entry name" value="PARG_cat_microbial"/>
</dbReference>
<dbReference type="Gene3D" id="3.40.220.10">
    <property type="entry name" value="Leucine Aminopeptidase, subunit E, domain 1"/>
    <property type="match status" value="1"/>
</dbReference>
<dbReference type="PIRSF" id="PIRSF014899">
    <property type="entry name" value="UCP014899"/>
    <property type="match status" value="1"/>
</dbReference>
<name>A0A5C2RYA3_9APHY</name>
<dbReference type="PANTHER" id="PTHR35596:SF1">
    <property type="entry name" value="MICROBIAL-TYPE PARG CATALYTIC DOMAIN-CONTAINING PROTEIN"/>
    <property type="match status" value="1"/>
</dbReference>
<dbReference type="STRING" id="1328759.A0A5C2RYA3"/>
<dbReference type="Proteomes" id="UP000313359">
    <property type="component" value="Unassembled WGS sequence"/>
</dbReference>
<reference evidence="2" key="1">
    <citation type="journal article" date="2018" name="Genome Biol. Evol.">
        <title>Genomics and development of Lentinus tigrinus, a white-rot wood-decaying mushroom with dimorphic fruiting bodies.</title>
        <authorList>
            <person name="Wu B."/>
            <person name="Xu Z."/>
            <person name="Knudson A."/>
            <person name="Carlson A."/>
            <person name="Chen N."/>
            <person name="Kovaka S."/>
            <person name="LaButti K."/>
            <person name="Lipzen A."/>
            <person name="Pennachio C."/>
            <person name="Riley R."/>
            <person name="Schakwitz W."/>
            <person name="Umezawa K."/>
            <person name="Ohm R.A."/>
            <person name="Grigoriev I.V."/>
            <person name="Nagy L.G."/>
            <person name="Gibbons J."/>
            <person name="Hibbett D."/>
        </authorList>
    </citation>
    <scope>NUCLEOTIDE SEQUENCE [LARGE SCALE GENOMIC DNA]</scope>
    <source>
        <strain evidence="2">ALCF2SS1-6</strain>
    </source>
</reference>
<dbReference type="OrthoDB" id="9985428at2759"/>
<dbReference type="AlphaFoldDB" id="A0A5C2RYA3"/>
<evidence type="ECO:0000313" key="2">
    <source>
        <dbReference type="EMBL" id="RPD55998.1"/>
    </source>
</evidence>
<evidence type="ECO:0000313" key="3">
    <source>
        <dbReference type="Proteomes" id="UP000313359"/>
    </source>
</evidence>
<dbReference type="InterPro" id="IPR043472">
    <property type="entry name" value="Macro_dom-like"/>
</dbReference>
<feature type="domain" description="Microbial-type PARG catalytic" evidence="1">
    <location>
        <begin position="12"/>
        <end position="155"/>
    </location>
</feature>
<accession>A0A5C2RYA3</accession>
<keyword evidence="3" id="KW-1185">Reference proteome</keyword>
<protein>
    <recommendedName>
        <fullName evidence="1">Microbial-type PARG catalytic domain-containing protein</fullName>
    </recommendedName>
</protein>
<dbReference type="InterPro" id="IPR012664">
    <property type="entry name" value="CHP02452"/>
</dbReference>
<sequence>MARPVTTTMHITHDIAPSILLCRQRTTLYEHYDKELALWKDSHPKSPFPSMQVEFSRKSTLTVARQLALGRSTYPLKSIDIGVLSSASSKRNVSYLVGSSEQEDVIKRSSSLVASLTGPVAQAVYTIHHGFKLKDGSGLQDHAMLYSPGVVVFRKDYDDDTPSAPDRSSPSRGRDLVGGDFIPPYSVNVVSAVPVNAAMVRDKHDIQPGEESFFEDGIRASMKDRMARVLQAFELKGDKVLVLGAFGCSFQNKVEVVASIWAELLDCGETVGDVKQEPRFKHSFEKVVFAIPGKLYEPFKRAYEMRVLEEQLTNATLQN</sequence>
<dbReference type="Pfam" id="PF10021">
    <property type="entry name" value="PARG_cat_microb"/>
    <property type="match status" value="1"/>
</dbReference>
<gene>
    <name evidence="2" type="ORF">L227DRAFT_579213</name>
</gene>
<evidence type="ECO:0000259" key="1">
    <source>
        <dbReference type="Pfam" id="PF10021"/>
    </source>
</evidence>